<gene>
    <name evidence="1" type="ORF">PR048_012070</name>
</gene>
<keyword evidence="2" id="KW-1185">Reference proteome</keyword>
<dbReference type="Proteomes" id="UP001159363">
    <property type="component" value="Chromosome X"/>
</dbReference>
<sequence>MNRWKKIVQWLEQKRKLPKTCKNNDLDKAFNKNFKAFNGWLAKFKSWWNLTILNVCGEEAGVDSKILESWQPKLDALCAGYSVKNIYNADEAGVFYNLLPDRTLGIKGQTCHGGKKE</sequence>
<reference evidence="1 2" key="1">
    <citation type="submission" date="2023-02" db="EMBL/GenBank/DDBJ databases">
        <title>LHISI_Scaffold_Assembly.</title>
        <authorList>
            <person name="Stuart O.P."/>
            <person name="Cleave R."/>
            <person name="Magrath M.J.L."/>
            <person name="Mikheyev A.S."/>
        </authorList>
    </citation>
    <scope>NUCLEOTIDE SEQUENCE [LARGE SCALE GENOMIC DNA]</scope>
    <source>
        <strain evidence="1">Daus_M_001</strain>
        <tissue evidence="1">Leg muscle</tissue>
    </source>
</reference>
<evidence type="ECO:0000313" key="2">
    <source>
        <dbReference type="Proteomes" id="UP001159363"/>
    </source>
</evidence>
<evidence type="ECO:0008006" key="3">
    <source>
        <dbReference type="Google" id="ProtNLM"/>
    </source>
</evidence>
<evidence type="ECO:0000313" key="1">
    <source>
        <dbReference type="EMBL" id="KAJ8885864.1"/>
    </source>
</evidence>
<comment type="caution">
    <text evidence="1">The sequence shown here is derived from an EMBL/GenBank/DDBJ whole genome shotgun (WGS) entry which is preliminary data.</text>
</comment>
<name>A0ABQ9HNZ0_9NEOP</name>
<dbReference type="EMBL" id="JARBHB010000004">
    <property type="protein sequence ID" value="KAJ8885864.1"/>
    <property type="molecule type" value="Genomic_DNA"/>
</dbReference>
<organism evidence="1 2">
    <name type="scientific">Dryococelus australis</name>
    <dbReference type="NCBI Taxonomy" id="614101"/>
    <lineage>
        <taxon>Eukaryota</taxon>
        <taxon>Metazoa</taxon>
        <taxon>Ecdysozoa</taxon>
        <taxon>Arthropoda</taxon>
        <taxon>Hexapoda</taxon>
        <taxon>Insecta</taxon>
        <taxon>Pterygota</taxon>
        <taxon>Neoptera</taxon>
        <taxon>Polyneoptera</taxon>
        <taxon>Phasmatodea</taxon>
        <taxon>Verophasmatodea</taxon>
        <taxon>Anareolatae</taxon>
        <taxon>Phasmatidae</taxon>
        <taxon>Eurycanthinae</taxon>
        <taxon>Dryococelus</taxon>
    </lineage>
</organism>
<accession>A0ABQ9HNZ0</accession>
<protein>
    <recommendedName>
        <fullName evidence="3">Transposase</fullName>
    </recommendedName>
</protein>
<proteinExistence type="predicted"/>